<name>A0A0D7A863_9AGAR</name>
<evidence type="ECO:0000256" key="1">
    <source>
        <dbReference type="SAM" id="MobiDB-lite"/>
    </source>
</evidence>
<protein>
    <submittedName>
        <fullName evidence="2">Uncharacterized protein</fullName>
    </submittedName>
</protein>
<feature type="region of interest" description="Disordered" evidence="1">
    <location>
        <begin position="43"/>
        <end position="121"/>
    </location>
</feature>
<reference evidence="2 3" key="1">
    <citation type="journal article" date="2015" name="Fungal Genet. Biol.">
        <title>Evolution of novel wood decay mechanisms in Agaricales revealed by the genome sequences of Fistulina hepatica and Cylindrobasidium torrendii.</title>
        <authorList>
            <person name="Floudas D."/>
            <person name="Held B.W."/>
            <person name="Riley R."/>
            <person name="Nagy L.G."/>
            <person name="Koehler G."/>
            <person name="Ransdell A.S."/>
            <person name="Younus H."/>
            <person name="Chow J."/>
            <person name="Chiniquy J."/>
            <person name="Lipzen A."/>
            <person name="Tritt A."/>
            <person name="Sun H."/>
            <person name="Haridas S."/>
            <person name="LaButti K."/>
            <person name="Ohm R.A."/>
            <person name="Kues U."/>
            <person name="Blanchette R.A."/>
            <person name="Grigoriev I.V."/>
            <person name="Minto R.E."/>
            <person name="Hibbett D.S."/>
        </authorList>
    </citation>
    <scope>NUCLEOTIDE SEQUENCE [LARGE SCALE GENOMIC DNA]</scope>
    <source>
        <strain evidence="2 3">ATCC 64428</strain>
    </source>
</reference>
<dbReference type="Proteomes" id="UP000054144">
    <property type="component" value="Unassembled WGS sequence"/>
</dbReference>
<dbReference type="AlphaFoldDB" id="A0A0D7A863"/>
<organism evidence="2 3">
    <name type="scientific">Fistulina hepatica ATCC 64428</name>
    <dbReference type="NCBI Taxonomy" id="1128425"/>
    <lineage>
        <taxon>Eukaryota</taxon>
        <taxon>Fungi</taxon>
        <taxon>Dikarya</taxon>
        <taxon>Basidiomycota</taxon>
        <taxon>Agaricomycotina</taxon>
        <taxon>Agaricomycetes</taxon>
        <taxon>Agaricomycetidae</taxon>
        <taxon>Agaricales</taxon>
        <taxon>Fistulinaceae</taxon>
        <taxon>Fistulina</taxon>
    </lineage>
</organism>
<keyword evidence="3" id="KW-1185">Reference proteome</keyword>
<dbReference type="OrthoDB" id="3031270at2759"/>
<feature type="compositionally biased region" description="Basic residues" evidence="1">
    <location>
        <begin position="92"/>
        <end position="110"/>
    </location>
</feature>
<accession>A0A0D7A863</accession>
<gene>
    <name evidence="2" type="ORF">FISHEDRAFT_75158</name>
</gene>
<sequence>MRIRLPQTRIGELLPSWDGAAITLADDCPTVDALYQQALAHCDDSTPDDSPLSSLLSSPLSTPPSSRPASPLQQAHEPADHSHNDSLQPVSRHGRKRRRKGYSKVARKRRRDEGEPTAGPSAAACVKYIAPSVSRAVHVKYDTSQAKTTVTAFTAARSPPTQGHDYSLADLTGPDAPRPFRVYEWDGRTTVPIVDSAGRVVAVLAGQPDDPAWRQVHENAASALEEARLQLNAHRRKKRRGSKSHR</sequence>
<feature type="compositionally biased region" description="Low complexity" evidence="1">
    <location>
        <begin position="48"/>
        <end position="60"/>
    </location>
</feature>
<proteinExistence type="predicted"/>
<evidence type="ECO:0000313" key="2">
    <source>
        <dbReference type="EMBL" id="KIY46983.1"/>
    </source>
</evidence>
<dbReference type="EMBL" id="KN882019">
    <property type="protein sequence ID" value="KIY46983.1"/>
    <property type="molecule type" value="Genomic_DNA"/>
</dbReference>
<evidence type="ECO:0000313" key="3">
    <source>
        <dbReference type="Proteomes" id="UP000054144"/>
    </source>
</evidence>